<dbReference type="InterPro" id="IPR050491">
    <property type="entry name" value="AmpC-like"/>
</dbReference>
<feature type="domain" description="Beta-lactamase-related" evidence="4">
    <location>
        <begin position="92"/>
        <end position="342"/>
    </location>
</feature>
<keyword evidence="3" id="KW-1133">Transmembrane helix</keyword>
<dbReference type="PANTHER" id="PTHR46825:SF11">
    <property type="entry name" value="PENICILLIN-BINDING PROTEIN 4"/>
    <property type="match status" value="1"/>
</dbReference>
<organism evidence="5 6">
    <name type="scientific">Enterococcus hermanniensis</name>
    <dbReference type="NCBI Taxonomy" id="249189"/>
    <lineage>
        <taxon>Bacteria</taxon>
        <taxon>Bacillati</taxon>
        <taxon>Bacillota</taxon>
        <taxon>Bacilli</taxon>
        <taxon>Lactobacillales</taxon>
        <taxon>Enterococcaceae</taxon>
        <taxon>Enterococcus</taxon>
    </lineage>
</organism>
<comment type="subcellular location">
    <subcellularLocation>
        <location evidence="1">Membrane</location>
    </subcellularLocation>
</comment>
<dbReference type="PANTHER" id="PTHR46825">
    <property type="entry name" value="D-ALANYL-D-ALANINE-CARBOXYPEPTIDASE/ENDOPEPTIDASE AMPH"/>
    <property type="match status" value="1"/>
</dbReference>
<keyword evidence="3" id="KW-0812">Transmembrane</keyword>
<evidence type="ECO:0000256" key="1">
    <source>
        <dbReference type="ARBA" id="ARBA00004370"/>
    </source>
</evidence>
<sequence>MPEEYFLIIAIFYLSCNPKFKKSGEFFMSKNRYRHHKNNKLKKYYWGGFFSLLLGIFLVVYLHHPQNMTKPITDASLSNTIEPKDKVSASIEQTLVEKNFSGTALVFKDGKIILNKAYGWQDQGKKIKNSLSTQYCIGSVQKGQTAYLIMQAIKAGKLSFTQKLSDFYPEIPNSENISIKDMLNMSSGLRINEKKVEALNTTDTKKILAETVRSATVAPTTNYSYQPVNYVLLAGVLEQLYQTNYQKLYQKNIIEAFGLKETSFYSVKNSQQALSYNSSTAGLVYASTSASSYADELGTGNIFMSAEDLYHYYQSLFDEIHLTTSERTQLWAPYTGETYASGIYNQKNKYYSHGVKARFETFVNFSKDGKDGIILLSNVRSQKNNYSSLSDQLYKKVVAQ</sequence>
<dbReference type="AlphaFoldDB" id="A0A1L8TNE6"/>
<dbReference type="SUPFAM" id="SSF56601">
    <property type="entry name" value="beta-lactamase/transpeptidase-like"/>
    <property type="match status" value="1"/>
</dbReference>
<gene>
    <name evidence="5" type="ORF">RV04_GL001556</name>
</gene>
<dbReference type="Gene3D" id="3.40.710.10">
    <property type="entry name" value="DD-peptidase/beta-lactamase superfamily"/>
    <property type="match status" value="1"/>
</dbReference>
<dbReference type="InterPro" id="IPR001466">
    <property type="entry name" value="Beta-lactam-related"/>
</dbReference>
<reference evidence="5 6" key="1">
    <citation type="submission" date="2014-12" db="EMBL/GenBank/DDBJ databases">
        <title>Draft genome sequences of 29 type strains of Enterococci.</title>
        <authorList>
            <person name="Zhong Z."/>
            <person name="Sun Z."/>
            <person name="Liu W."/>
            <person name="Zhang W."/>
            <person name="Zhang H."/>
        </authorList>
    </citation>
    <scope>NUCLEOTIDE SEQUENCE [LARGE SCALE GENOMIC DNA]</scope>
    <source>
        <strain evidence="5 6">DSM 17122</strain>
    </source>
</reference>
<dbReference type="Pfam" id="PF00144">
    <property type="entry name" value="Beta-lactamase"/>
    <property type="match status" value="1"/>
</dbReference>
<protein>
    <recommendedName>
        <fullName evidence="4">Beta-lactamase-related domain-containing protein</fullName>
    </recommendedName>
</protein>
<feature type="transmembrane region" description="Helical" evidence="3">
    <location>
        <begin position="44"/>
        <end position="63"/>
    </location>
</feature>
<keyword evidence="2 3" id="KW-0472">Membrane</keyword>
<evidence type="ECO:0000259" key="4">
    <source>
        <dbReference type="Pfam" id="PF00144"/>
    </source>
</evidence>
<dbReference type="STRING" id="249189.RV04_GL001556"/>
<evidence type="ECO:0000313" key="6">
    <source>
        <dbReference type="Proteomes" id="UP000182077"/>
    </source>
</evidence>
<comment type="caution">
    <text evidence="5">The sequence shown here is derived from an EMBL/GenBank/DDBJ whole genome shotgun (WGS) entry which is preliminary data.</text>
</comment>
<keyword evidence="6" id="KW-1185">Reference proteome</keyword>
<dbReference type="GO" id="GO:0016020">
    <property type="term" value="C:membrane"/>
    <property type="evidence" value="ECO:0007669"/>
    <property type="project" value="UniProtKB-SubCell"/>
</dbReference>
<evidence type="ECO:0000256" key="3">
    <source>
        <dbReference type="SAM" id="Phobius"/>
    </source>
</evidence>
<proteinExistence type="predicted"/>
<dbReference type="Proteomes" id="UP000182077">
    <property type="component" value="Unassembled WGS sequence"/>
</dbReference>
<evidence type="ECO:0000256" key="2">
    <source>
        <dbReference type="ARBA" id="ARBA00023136"/>
    </source>
</evidence>
<evidence type="ECO:0000313" key="5">
    <source>
        <dbReference type="EMBL" id="OJG45790.1"/>
    </source>
</evidence>
<name>A0A1L8TNE6_9ENTE</name>
<accession>A0A1L8TNE6</accession>
<dbReference type="InterPro" id="IPR012338">
    <property type="entry name" value="Beta-lactam/transpept-like"/>
</dbReference>
<dbReference type="EMBL" id="JXKQ01000004">
    <property type="protein sequence ID" value="OJG45790.1"/>
    <property type="molecule type" value="Genomic_DNA"/>
</dbReference>